<comment type="caution">
    <text evidence="1">The sequence shown here is derived from an EMBL/GenBank/DDBJ whole genome shotgun (WGS) entry which is preliminary data.</text>
</comment>
<sequence length="99" mass="11666">MEITGHTAEILEDPFGLLQGERFEFFLDIEVDEEDELYTDNGLMLKVIFSLETGEGKVRQYYFIERSSEKVLDFALEDDEEKQVQEYCQAQLPQEDMKE</sequence>
<evidence type="ECO:0000313" key="1">
    <source>
        <dbReference type="EMBL" id="RID85540.1"/>
    </source>
</evidence>
<organism evidence="1 2">
    <name type="scientific">Mesobacillus zeae</name>
    <dbReference type="NCBI Taxonomy" id="1917180"/>
    <lineage>
        <taxon>Bacteria</taxon>
        <taxon>Bacillati</taxon>
        <taxon>Bacillota</taxon>
        <taxon>Bacilli</taxon>
        <taxon>Bacillales</taxon>
        <taxon>Bacillaceae</taxon>
        <taxon>Mesobacillus</taxon>
    </lineage>
</organism>
<dbReference type="Proteomes" id="UP000265816">
    <property type="component" value="Unassembled WGS sequence"/>
</dbReference>
<protein>
    <submittedName>
        <fullName evidence="1">Pullulanase</fullName>
    </submittedName>
</protein>
<evidence type="ECO:0000313" key="2">
    <source>
        <dbReference type="Proteomes" id="UP000265816"/>
    </source>
</evidence>
<gene>
    <name evidence="1" type="ORF">D1970_08175</name>
</gene>
<dbReference type="AlphaFoldDB" id="A0A398BCK7"/>
<dbReference type="InterPro" id="IPR045424">
    <property type="entry name" value="DUF6509"/>
</dbReference>
<keyword evidence="2" id="KW-1185">Reference proteome</keyword>
<reference evidence="1 2" key="1">
    <citation type="submission" date="2018-08" db="EMBL/GenBank/DDBJ databases">
        <title>Bacillus jemisoniae sp. nov., Bacillus chryseoplanitiae sp. nov., Bacillus resnikiae sp. nov., and Bacillus frankliniae sp. nov., isolated from Viking spacecraft and associated surfaces.</title>
        <authorList>
            <person name="Seuylemezian A."/>
            <person name="Vaishampayan P."/>
        </authorList>
    </citation>
    <scope>NUCLEOTIDE SEQUENCE [LARGE SCALE GENOMIC DNA]</scope>
    <source>
        <strain evidence="1 2">JJ-247</strain>
    </source>
</reference>
<name>A0A398BCK7_9BACI</name>
<dbReference type="OrthoDB" id="2736409at2"/>
<dbReference type="Pfam" id="PF20119">
    <property type="entry name" value="DUF6509"/>
    <property type="match status" value="1"/>
</dbReference>
<proteinExistence type="predicted"/>
<accession>A0A398BCK7</accession>
<dbReference type="EMBL" id="QWVT01000015">
    <property type="protein sequence ID" value="RID85540.1"/>
    <property type="molecule type" value="Genomic_DNA"/>
</dbReference>
<dbReference type="RefSeq" id="WP_119112393.1">
    <property type="nucleotide sequence ID" value="NZ_CBCSEO010000002.1"/>
</dbReference>